<dbReference type="SUPFAM" id="SSF46785">
    <property type="entry name" value="Winged helix' DNA-binding domain"/>
    <property type="match status" value="1"/>
</dbReference>
<keyword evidence="2" id="KW-1185">Reference proteome</keyword>
<organism evidence="1 2">
    <name type="scientific">Enhydrobacter aerosaccus</name>
    <dbReference type="NCBI Taxonomy" id="225324"/>
    <lineage>
        <taxon>Bacteria</taxon>
        <taxon>Pseudomonadati</taxon>
        <taxon>Pseudomonadota</taxon>
        <taxon>Alphaproteobacteria</taxon>
        <taxon>Hyphomicrobiales</taxon>
        <taxon>Enhydrobacter</taxon>
    </lineage>
</organism>
<proteinExistence type="predicted"/>
<protein>
    <recommendedName>
        <fullName evidence="3">IclR helix-turn-helix domain-containing protein</fullName>
    </recommendedName>
</protein>
<dbReference type="STRING" id="225324.SAMN02745126_02889"/>
<sequence>MTKAKGKGPSFRLAQAPGPDQIRLFCYLFFNLSQRIDNARRRAYAGDLEVALISEAIALSAIEPLMRDPQMRDHFRSVRNVVGVEGQRGVNALSIAAATGIPRETVRRKIRKLIELGAITQVKRGEYVMKPGFLQRTENLALLQQAINDTIRFINTALDQGLFTLTGDEPTAPSSRTARPH</sequence>
<dbReference type="InterPro" id="IPR036388">
    <property type="entry name" value="WH-like_DNA-bd_sf"/>
</dbReference>
<dbReference type="Proteomes" id="UP000190092">
    <property type="component" value="Unassembled WGS sequence"/>
</dbReference>
<dbReference type="InterPro" id="IPR036390">
    <property type="entry name" value="WH_DNA-bd_sf"/>
</dbReference>
<accession>A0A1T4PLK9</accession>
<reference evidence="2" key="1">
    <citation type="submission" date="2017-02" db="EMBL/GenBank/DDBJ databases">
        <authorList>
            <person name="Varghese N."/>
            <person name="Submissions S."/>
        </authorList>
    </citation>
    <scope>NUCLEOTIDE SEQUENCE [LARGE SCALE GENOMIC DNA]</scope>
    <source>
        <strain evidence="2">ATCC 27094</strain>
    </source>
</reference>
<evidence type="ECO:0008006" key="3">
    <source>
        <dbReference type="Google" id="ProtNLM"/>
    </source>
</evidence>
<dbReference type="EMBL" id="FUWJ01000002">
    <property type="protein sequence ID" value="SJZ92440.1"/>
    <property type="molecule type" value="Genomic_DNA"/>
</dbReference>
<dbReference type="OrthoDB" id="5600162at2"/>
<dbReference type="Gene3D" id="1.10.10.10">
    <property type="entry name" value="Winged helix-like DNA-binding domain superfamily/Winged helix DNA-binding domain"/>
    <property type="match status" value="1"/>
</dbReference>
<evidence type="ECO:0000313" key="2">
    <source>
        <dbReference type="Proteomes" id="UP000190092"/>
    </source>
</evidence>
<dbReference type="RefSeq" id="WP_085934531.1">
    <property type="nucleotide sequence ID" value="NZ_FUWJ01000002.1"/>
</dbReference>
<dbReference type="AlphaFoldDB" id="A0A1T4PLK9"/>
<evidence type="ECO:0000313" key="1">
    <source>
        <dbReference type="EMBL" id="SJZ92440.1"/>
    </source>
</evidence>
<name>A0A1T4PLK9_9HYPH</name>
<gene>
    <name evidence="1" type="ORF">SAMN02745126_02889</name>
</gene>